<reference evidence="3" key="1">
    <citation type="journal article" date="2014" name="Int. J. Syst. Evol. Microbiol.">
        <title>Complete genome sequence of Corynebacterium casei LMG S-19264T (=DSM 44701T), isolated from a smear-ripened cheese.</title>
        <authorList>
            <consortium name="US DOE Joint Genome Institute (JGI-PGF)"/>
            <person name="Walter F."/>
            <person name="Albersmeier A."/>
            <person name="Kalinowski J."/>
            <person name="Ruckert C."/>
        </authorList>
    </citation>
    <scope>NUCLEOTIDE SEQUENCE</scope>
    <source>
        <strain evidence="3">CGMCC 1.12785</strain>
    </source>
</reference>
<evidence type="ECO:0000256" key="1">
    <source>
        <dbReference type="SAM" id="MobiDB-lite"/>
    </source>
</evidence>
<protein>
    <recommendedName>
        <fullName evidence="2">PucR C-terminal helix-turn-helix domain-containing protein</fullName>
    </recommendedName>
</protein>
<gene>
    <name evidence="3" type="ORF">GCM10011333_09400</name>
</gene>
<evidence type="ECO:0000313" key="3">
    <source>
        <dbReference type="EMBL" id="GGA08621.1"/>
    </source>
</evidence>
<reference evidence="3" key="2">
    <citation type="submission" date="2020-09" db="EMBL/GenBank/DDBJ databases">
        <authorList>
            <person name="Sun Q."/>
            <person name="Zhou Y."/>
        </authorList>
    </citation>
    <scope>NUCLEOTIDE SEQUENCE</scope>
    <source>
        <strain evidence="3">CGMCC 1.12785</strain>
    </source>
</reference>
<comment type="caution">
    <text evidence="3">The sequence shown here is derived from an EMBL/GenBank/DDBJ whole genome shotgun (WGS) entry which is preliminary data.</text>
</comment>
<feature type="domain" description="PucR C-terminal helix-turn-helix" evidence="2">
    <location>
        <begin position="293"/>
        <end position="347"/>
    </location>
</feature>
<dbReference type="InterPro" id="IPR042070">
    <property type="entry name" value="PucR_C-HTH_sf"/>
</dbReference>
<dbReference type="InterPro" id="IPR025736">
    <property type="entry name" value="PucR_C-HTH_dom"/>
</dbReference>
<organism evidence="3 4">
    <name type="scientific">Sediminivirga luteola</name>
    <dbReference type="NCBI Taxonomy" id="1774748"/>
    <lineage>
        <taxon>Bacteria</taxon>
        <taxon>Bacillati</taxon>
        <taxon>Actinomycetota</taxon>
        <taxon>Actinomycetes</taxon>
        <taxon>Micrococcales</taxon>
        <taxon>Brevibacteriaceae</taxon>
        <taxon>Sediminivirga</taxon>
    </lineage>
</organism>
<dbReference type="AlphaFoldDB" id="A0A8J2TWQ5"/>
<accession>A0A8J2TWQ5</accession>
<evidence type="ECO:0000259" key="2">
    <source>
        <dbReference type="Pfam" id="PF13556"/>
    </source>
</evidence>
<dbReference type="Pfam" id="PF13556">
    <property type="entry name" value="HTH_30"/>
    <property type="match status" value="1"/>
</dbReference>
<sequence length="360" mass="38080">MRELAGKLSALDPEATETLKVIAYFDTLVDGRVSIDGILRGAAVLSGTAVGYQPGERQTTRRYSSDGEALDPKDPGSWPSLSFGAGSTVWLEREGSHHANDAMILERLAIAVSVSTQRFDQHAPARRAVEILVTAGTSADEREEALLRLPFPARSSFRAIAVPVSATGGVLPHAPDAVVVTRFGMARAILASEAPGPGGAQRLSSAPPLSDEYRERVGRAGIGTLARTAGDIPDSWSSALTALRLAGNTSKPVYADELGALLHLAELTHTEANPHPDVIAVGRALASTWWTELLLQAVAQGSSRRGLATLAGVHHSTMEARLSKLPELLGFDPSRPLGQTRLGVALMLHRLTHAQLDSQG</sequence>
<proteinExistence type="predicted"/>
<dbReference type="RefSeq" id="WP_188549768.1">
    <property type="nucleotide sequence ID" value="NZ_BMFY01000003.1"/>
</dbReference>
<name>A0A8J2TWQ5_9MICO</name>
<feature type="region of interest" description="Disordered" evidence="1">
    <location>
        <begin position="56"/>
        <end position="80"/>
    </location>
</feature>
<evidence type="ECO:0000313" key="4">
    <source>
        <dbReference type="Proteomes" id="UP000616114"/>
    </source>
</evidence>
<dbReference type="EMBL" id="BMFY01000003">
    <property type="protein sequence ID" value="GGA08621.1"/>
    <property type="molecule type" value="Genomic_DNA"/>
</dbReference>
<dbReference type="Proteomes" id="UP000616114">
    <property type="component" value="Unassembled WGS sequence"/>
</dbReference>
<keyword evidence="4" id="KW-1185">Reference proteome</keyword>
<dbReference type="Gene3D" id="1.10.10.2840">
    <property type="entry name" value="PucR C-terminal helix-turn-helix domain"/>
    <property type="match status" value="1"/>
</dbReference>